<dbReference type="Pfam" id="PF06550">
    <property type="entry name" value="SPP"/>
    <property type="match status" value="1"/>
</dbReference>
<dbReference type="GO" id="GO:0042500">
    <property type="term" value="F:aspartic endopeptidase activity, intramembrane cleaving"/>
    <property type="evidence" value="ECO:0007669"/>
    <property type="project" value="InterPro"/>
</dbReference>
<evidence type="ECO:0000256" key="2">
    <source>
        <dbReference type="ARBA" id="ARBA00022692"/>
    </source>
</evidence>
<keyword evidence="2 5" id="KW-0812">Transmembrane</keyword>
<evidence type="ECO:0000256" key="1">
    <source>
        <dbReference type="ARBA" id="ARBA00004127"/>
    </source>
</evidence>
<name>A0A8T4KXH5_9ARCH</name>
<organism evidence="6 7">
    <name type="scientific">Candidatus Iainarchaeum sp</name>
    <dbReference type="NCBI Taxonomy" id="3101447"/>
    <lineage>
        <taxon>Archaea</taxon>
        <taxon>Candidatus Iainarchaeota</taxon>
        <taxon>Candidatus Iainarchaeia</taxon>
        <taxon>Candidatus Iainarchaeales</taxon>
        <taxon>Candidatus Iainarchaeaceae</taxon>
        <taxon>Candidatus Iainarchaeum</taxon>
    </lineage>
</organism>
<evidence type="ECO:0000313" key="6">
    <source>
        <dbReference type="EMBL" id="MBS3057879.1"/>
    </source>
</evidence>
<protein>
    <recommendedName>
        <fullName evidence="8">Signal-peptide peptidase, presenilin aspartyl protease</fullName>
    </recommendedName>
</protein>
<dbReference type="SMART" id="SM00730">
    <property type="entry name" value="PSN"/>
    <property type="match status" value="1"/>
</dbReference>
<evidence type="ECO:0000256" key="4">
    <source>
        <dbReference type="ARBA" id="ARBA00023136"/>
    </source>
</evidence>
<evidence type="ECO:0000313" key="7">
    <source>
        <dbReference type="Proteomes" id="UP000680185"/>
    </source>
</evidence>
<dbReference type="AlphaFoldDB" id="A0A8T4KXH5"/>
<dbReference type="Proteomes" id="UP000680185">
    <property type="component" value="Unassembled WGS sequence"/>
</dbReference>
<accession>A0A8T4KXH5</accession>
<comment type="subcellular location">
    <subcellularLocation>
        <location evidence="1">Endomembrane system</location>
        <topology evidence="1">Multi-pass membrane protein</topology>
    </subcellularLocation>
</comment>
<evidence type="ECO:0000256" key="5">
    <source>
        <dbReference type="SAM" id="Phobius"/>
    </source>
</evidence>
<comment type="caution">
    <text evidence="6">The sequence shown here is derived from an EMBL/GenBank/DDBJ whole genome shotgun (WGS) entry which is preliminary data.</text>
</comment>
<feature type="transmembrane region" description="Helical" evidence="5">
    <location>
        <begin position="127"/>
        <end position="156"/>
    </location>
</feature>
<reference evidence="6" key="1">
    <citation type="submission" date="2021-03" db="EMBL/GenBank/DDBJ databases">
        <authorList>
            <person name="Jaffe A."/>
        </authorList>
    </citation>
    <scope>NUCLEOTIDE SEQUENCE</scope>
    <source>
        <strain evidence="6">RIFCSPLOWO2_01_FULL_43_13</strain>
    </source>
</reference>
<keyword evidence="3 5" id="KW-1133">Transmembrane helix</keyword>
<dbReference type="InterPro" id="IPR042524">
    <property type="entry name" value="Presenilin_C"/>
</dbReference>
<evidence type="ECO:0008006" key="8">
    <source>
        <dbReference type="Google" id="ProtNLM"/>
    </source>
</evidence>
<evidence type="ECO:0000256" key="3">
    <source>
        <dbReference type="ARBA" id="ARBA00022989"/>
    </source>
</evidence>
<keyword evidence="4 5" id="KW-0472">Membrane</keyword>
<dbReference type="GO" id="GO:0016020">
    <property type="term" value="C:membrane"/>
    <property type="evidence" value="ECO:0007669"/>
    <property type="project" value="InterPro"/>
</dbReference>
<dbReference type="GO" id="GO:0012505">
    <property type="term" value="C:endomembrane system"/>
    <property type="evidence" value="ECO:0007669"/>
    <property type="project" value="UniProtKB-SubCell"/>
</dbReference>
<feature type="transmembrane region" description="Helical" evidence="5">
    <location>
        <begin position="247"/>
        <end position="265"/>
    </location>
</feature>
<proteinExistence type="predicted"/>
<dbReference type="InterPro" id="IPR010545">
    <property type="entry name" value="SPP"/>
</dbReference>
<reference evidence="6" key="2">
    <citation type="submission" date="2021-05" db="EMBL/GenBank/DDBJ databases">
        <title>Protein family content uncovers lineage relationships and bacterial pathway maintenance mechanisms in DPANN archaea.</title>
        <authorList>
            <person name="Castelle C.J."/>
            <person name="Meheust R."/>
            <person name="Jaffe A.L."/>
            <person name="Seitz K."/>
            <person name="Gong X."/>
            <person name="Baker B.J."/>
            <person name="Banfield J.F."/>
        </authorList>
    </citation>
    <scope>NUCLEOTIDE SEQUENCE</scope>
    <source>
        <strain evidence="6">RIFCSPLOWO2_01_FULL_43_13</strain>
    </source>
</reference>
<dbReference type="Gene3D" id="1.10.472.100">
    <property type="entry name" value="Presenilin"/>
    <property type="match status" value="1"/>
</dbReference>
<sequence length="266" mass="28236">MNKKLIAQLVLVFLITQLVGLYVAGFFVQEDIHATIVSEDPNDPLNSIALFAYILAFTAGLLAAMFFLKKRAGYFLKAFELLAVFATSWIVASVFVGDLIGIAFAILLTASRIVLSENLLLRNAASIIAIIGAGALLGVSLGVVPVIVFVILLSAYDFIAVFKTKHMVTLAKAMTKKNLAFTIALPTKEHKFELGTGDLVVPLVFASAVLQEASVNAAFLVLAGSLIGLLITINYSSKHIGKALPALPLQGALMIALFAVAKIAGF</sequence>
<feature type="transmembrane region" description="Helical" evidence="5">
    <location>
        <begin position="217"/>
        <end position="235"/>
    </location>
</feature>
<dbReference type="EMBL" id="JAGVWB010000004">
    <property type="protein sequence ID" value="MBS3057879.1"/>
    <property type="molecule type" value="Genomic_DNA"/>
</dbReference>
<feature type="transmembrane region" description="Helical" evidence="5">
    <location>
        <begin position="48"/>
        <end position="68"/>
    </location>
</feature>
<dbReference type="InterPro" id="IPR006639">
    <property type="entry name" value="Preselin/SPP"/>
</dbReference>
<feature type="transmembrane region" description="Helical" evidence="5">
    <location>
        <begin position="80"/>
        <end position="107"/>
    </location>
</feature>
<feature type="transmembrane region" description="Helical" evidence="5">
    <location>
        <begin position="7"/>
        <end position="28"/>
    </location>
</feature>
<gene>
    <name evidence="6" type="ORF">J4478_00580</name>
</gene>